<evidence type="ECO:0000256" key="7">
    <source>
        <dbReference type="ARBA" id="ARBA00037993"/>
    </source>
</evidence>
<keyword evidence="6 10" id="KW-0067">ATP-binding</keyword>
<feature type="binding site" evidence="10">
    <location>
        <position position="201"/>
    </location>
    <ligand>
        <name>Zn(2+)</name>
        <dbReference type="ChEBI" id="CHEBI:29105"/>
    </ligand>
</feature>
<feature type="binding site" evidence="10">
    <location>
        <position position="204"/>
    </location>
    <ligand>
        <name>Zn(2+)</name>
        <dbReference type="ChEBI" id="CHEBI:29105"/>
    </ligand>
</feature>
<keyword evidence="3 10" id="KW-0479">Metal-binding</keyword>
<evidence type="ECO:0000256" key="5">
    <source>
        <dbReference type="ARBA" id="ARBA00022833"/>
    </source>
</evidence>
<evidence type="ECO:0000256" key="3">
    <source>
        <dbReference type="ARBA" id="ARBA00022723"/>
    </source>
</evidence>
<evidence type="ECO:0000256" key="2">
    <source>
        <dbReference type="ARBA" id="ARBA00022598"/>
    </source>
</evidence>
<dbReference type="PANTHER" id="PTHR42914:SF1">
    <property type="entry name" value="7-CYANO-7-DEAZAGUANINE SYNTHASE"/>
    <property type="match status" value="1"/>
</dbReference>
<feature type="binding site" evidence="10">
    <location>
        <position position="207"/>
    </location>
    <ligand>
        <name>Zn(2+)</name>
        <dbReference type="ChEBI" id="CHEBI:29105"/>
    </ligand>
</feature>
<comment type="catalytic activity">
    <reaction evidence="9 10">
        <text>7-carboxy-7-carbaguanine + NH4(+) + 2 ATP = 7-cyano-7-carbaguanine + 2 AMP + 2 diphosphate + 2 H(+)</text>
        <dbReference type="Rhea" id="RHEA:27982"/>
        <dbReference type="ChEBI" id="CHEBI:15378"/>
        <dbReference type="ChEBI" id="CHEBI:28938"/>
        <dbReference type="ChEBI" id="CHEBI:30616"/>
        <dbReference type="ChEBI" id="CHEBI:33019"/>
        <dbReference type="ChEBI" id="CHEBI:45075"/>
        <dbReference type="ChEBI" id="CHEBI:61036"/>
        <dbReference type="ChEBI" id="CHEBI:456215"/>
        <dbReference type="EC" id="6.3.4.20"/>
    </reaction>
</comment>
<sequence length="229" mass="25334">MKKAVVILSGGLDSTVCMSIAKSKGYDVFPLTFAYGQRHNKEVEQARKVADYYGCNKHLVVDIDFFRAIGESALTSDRINVPVNRSQEELAEGIPVTYVPFRNAVFLSMATGYAESIRAEIIYIGVNALDYSGYPDCRPQFIQAFQEVIRLGATTSDKGAQIKIESPLIHMSKGEIVKLGLKNKSPLHLTTSCYQGRERACGICDSCQLRLKGFSDAGTKDPIQYEEVM</sequence>
<dbReference type="EMBL" id="BFAV01000002">
    <property type="protein sequence ID" value="GBF31827.1"/>
    <property type="molecule type" value="Genomic_DNA"/>
</dbReference>
<dbReference type="OrthoDB" id="9789567at2"/>
<evidence type="ECO:0000313" key="11">
    <source>
        <dbReference type="EMBL" id="GBF31827.1"/>
    </source>
</evidence>
<dbReference type="GO" id="GO:0005524">
    <property type="term" value="F:ATP binding"/>
    <property type="evidence" value="ECO:0007669"/>
    <property type="project" value="UniProtKB-UniRule"/>
</dbReference>
<feature type="binding site" evidence="10">
    <location>
        <position position="193"/>
    </location>
    <ligand>
        <name>Zn(2+)</name>
        <dbReference type="ChEBI" id="CHEBI:29105"/>
    </ligand>
</feature>
<keyword evidence="5 10" id="KW-0862">Zinc</keyword>
<dbReference type="RefSeq" id="WP_104370443.1">
    <property type="nucleotide sequence ID" value="NZ_BFAV01000002.1"/>
</dbReference>
<comment type="cofactor">
    <cofactor evidence="10">
        <name>Zn(2+)</name>
        <dbReference type="ChEBI" id="CHEBI:29105"/>
    </cofactor>
    <text evidence="10">Binds 1 zinc ion per subunit.</text>
</comment>
<proteinExistence type="inferred from homology"/>
<keyword evidence="12" id="KW-1185">Reference proteome</keyword>
<evidence type="ECO:0000256" key="9">
    <source>
        <dbReference type="ARBA" id="ARBA00047890"/>
    </source>
</evidence>
<evidence type="ECO:0000256" key="4">
    <source>
        <dbReference type="ARBA" id="ARBA00022741"/>
    </source>
</evidence>
<feature type="binding site" evidence="10">
    <location>
        <begin position="8"/>
        <end position="18"/>
    </location>
    <ligand>
        <name>ATP</name>
        <dbReference type="ChEBI" id="CHEBI:30616"/>
    </ligand>
</feature>
<dbReference type="GO" id="GO:0008270">
    <property type="term" value="F:zinc ion binding"/>
    <property type="evidence" value="ECO:0007669"/>
    <property type="project" value="UniProtKB-UniRule"/>
</dbReference>
<dbReference type="EC" id="6.3.4.20" evidence="8 10"/>
<dbReference type="PIRSF" id="PIRSF006293">
    <property type="entry name" value="ExsB"/>
    <property type="match status" value="1"/>
</dbReference>
<reference evidence="12" key="1">
    <citation type="submission" date="2018-02" db="EMBL/GenBank/DDBJ databases">
        <title>Genome sequence of Desulfocucumis palustris strain NAW-5.</title>
        <authorList>
            <person name="Watanabe M."/>
            <person name="Kojima H."/>
            <person name="Fukui M."/>
        </authorList>
    </citation>
    <scope>NUCLEOTIDE SEQUENCE [LARGE SCALE GENOMIC DNA]</scope>
    <source>
        <strain evidence="12">NAW-5</strain>
    </source>
</reference>
<dbReference type="NCBIfam" id="TIGR00364">
    <property type="entry name" value="7-cyano-7-deazaguanine synthase QueC"/>
    <property type="match status" value="1"/>
</dbReference>
<dbReference type="HAMAP" id="MF_01633">
    <property type="entry name" value="QueC"/>
    <property type="match status" value="1"/>
</dbReference>
<keyword evidence="4 10" id="KW-0547">Nucleotide-binding</keyword>
<dbReference type="Gene3D" id="3.40.50.620">
    <property type="entry name" value="HUPs"/>
    <property type="match status" value="1"/>
</dbReference>
<dbReference type="Pfam" id="PF06508">
    <property type="entry name" value="QueC"/>
    <property type="match status" value="1"/>
</dbReference>
<dbReference type="SUPFAM" id="SSF52402">
    <property type="entry name" value="Adenine nucleotide alpha hydrolases-like"/>
    <property type="match status" value="1"/>
</dbReference>
<dbReference type="InterPro" id="IPR014729">
    <property type="entry name" value="Rossmann-like_a/b/a_fold"/>
</dbReference>
<comment type="caution">
    <text evidence="11">The sequence shown here is derived from an EMBL/GenBank/DDBJ whole genome shotgun (WGS) entry which is preliminary data.</text>
</comment>
<evidence type="ECO:0000256" key="1">
    <source>
        <dbReference type="ARBA" id="ARBA00005061"/>
    </source>
</evidence>
<evidence type="ECO:0000256" key="8">
    <source>
        <dbReference type="ARBA" id="ARBA00039149"/>
    </source>
</evidence>
<dbReference type="GO" id="GO:0016879">
    <property type="term" value="F:ligase activity, forming carbon-nitrogen bonds"/>
    <property type="evidence" value="ECO:0007669"/>
    <property type="project" value="UniProtKB-UniRule"/>
</dbReference>
<keyword evidence="10" id="KW-0671">Queuosine biosynthesis</keyword>
<accession>A0A2L2X6Q0</accession>
<dbReference type="AlphaFoldDB" id="A0A2L2X6Q0"/>
<dbReference type="CDD" id="cd01995">
    <property type="entry name" value="QueC-like"/>
    <property type="match status" value="1"/>
</dbReference>
<evidence type="ECO:0000256" key="6">
    <source>
        <dbReference type="ARBA" id="ARBA00022840"/>
    </source>
</evidence>
<evidence type="ECO:0000313" key="12">
    <source>
        <dbReference type="Proteomes" id="UP000239549"/>
    </source>
</evidence>
<dbReference type="PANTHER" id="PTHR42914">
    <property type="entry name" value="7-CYANO-7-DEAZAGUANINE SYNTHASE"/>
    <property type="match status" value="1"/>
</dbReference>
<comment type="pathway">
    <text evidence="1 10">Purine metabolism; 7-cyano-7-deazaguanine biosynthesis.</text>
</comment>
<dbReference type="UniPathway" id="UPA00391"/>
<comment type="subunit">
    <text evidence="10">Homodimer.</text>
</comment>
<organism evidence="11 12">
    <name type="scientific">Desulfocucumis palustris</name>
    <dbReference type="NCBI Taxonomy" id="1898651"/>
    <lineage>
        <taxon>Bacteria</taxon>
        <taxon>Bacillati</taxon>
        <taxon>Bacillota</taxon>
        <taxon>Clostridia</taxon>
        <taxon>Eubacteriales</taxon>
        <taxon>Desulfocucumaceae</taxon>
        <taxon>Desulfocucumis</taxon>
    </lineage>
</organism>
<dbReference type="GO" id="GO:0008616">
    <property type="term" value="P:tRNA queuosine(34) biosynthetic process"/>
    <property type="evidence" value="ECO:0007669"/>
    <property type="project" value="UniProtKB-UniRule"/>
</dbReference>
<keyword evidence="2 10" id="KW-0436">Ligase</keyword>
<name>A0A2L2X6Q0_9FIRM</name>
<comment type="similarity">
    <text evidence="7 10">Belongs to the QueC family.</text>
</comment>
<dbReference type="Proteomes" id="UP000239549">
    <property type="component" value="Unassembled WGS sequence"/>
</dbReference>
<dbReference type="InterPro" id="IPR018317">
    <property type="entry name" value="QueC"/>
</dbReference>
<evidence type="ECO:0000256" key="10">
    <source>
        <dbReference type="HAMAP-Rule" id="MF_01633"/>
    </source>
</evidence>
<protein>
    <recommendedName>
        <fullName evidence="8 10">7-cyano-7-deazaguanine synthase</fullName>
        <ecNumber evidence="8 10">6.3.4.20</ecNumber>
    </recommendedName>
    <alternativeName>
        <fullName evidence="10">7-cyano-7-carbaguanine synthase</fullName>
    </alternativeName>
    <alternativeName>
        <fullName evidence="10">PreQ(0) synthase</fullName>
    </alternativeName>
    <alternativeName>
        <fullName evidence="10">Queuosine biosynthesis protein QueC</fullName>
    </alternativeName>
</protein>
<gene>
    <name evidence="10" type="primary">queC</name>
    <name evidence="11" type="ORF">DCCM_0011</name>
</gene>
<comment type="function">
    <text evidence="10">Catalyzes the ATP-dependent conversion of 7-carboxy-7-deazaguanine (CDG) to 7-cyano-7-deazaguanine (preQ(0)).</text>
</comment>